<keyword evidence="2" id="KW-0472">Membrane</keyword>
<feature type="region of interest" description="Disordered" evidence="1">
    <location>
        <begin position="248"/>
        <end position="285"/>
    </location>
</feature>
<dbReference type="AlphaFoldDB" id="A0A9P6JMQ8"/>
<feature type="region of interest" description="Disordered" evidence="1">
    <location>
        <begin position="112"/>
        <end position="131"/>
    </location>
</feature>
<feature type="compositionally biased region" description="Basic residues" evidence="1">
    <location>
        <begin position="112"/>
        <end position="123"/>
    </location>
</feature>
<dbReference type="EMBL" id="MU157870">
    <property type="protein sequence ID" value="KAF9526577.1"/>
    <property type="molecule type" value="Genomic_DNA"/>
</dbReference>
<feature type="transmembrane region" description="Helical" evidence="2">
    <location>
        <begin position="83"/>
        <end position="106"/>
    </location>
</feature>
<sequence length="347" mass="37968">MPGYSGGTLAGYFPMHMPTATKTTVLVKFIIVYLQQVTRVSYSQSQPNSSWSHSSKVTQTSTFERCTPKSLYQSIKYLPPIQAFIIMVQITNAVIFATLAVTPILATPFHPRNHGTLKRSGRPHPRELQDSLEVRDPKVNARKALRVTGKALGVASAGASIAGLVAPQTRELDDQLEIREPKVNAGGVRKALHVAGKALGVASAGAAVAGLIAPQAREFDETKVEAREPMMAPSTFASTNVYRSERGHKVRSHVRGLDEALDAREPTSGSRGSFARGGHGRGPQRSARLIARDQHIEARSHTRANVRGHRHSHPGARIRAREPTRSRGRAFMHYAKQPREVSYDELD</sequence>
<feature type="compositionally biased region" description="Basic and acidic residues" evidence="1">
    <location>
        <begin position="255"/>
        <end position="265"/>
    </location>
</feature>
<proteinExistence type="predicted"/>
<evidence type="ECO:0000313" key="4">
    <source>
        <dbReference type="Proteomes" id="UP000807306"/>
    </source>
</evidence>
<accession>A0A9P6JMQ8</accession>
<protein>
    <submittedName>
        <fullName evidence="3">Uncharacterized protein</fullName>
    </submittedName>
</protein>
<organism evidence="3 4">
    <name type="scientific">Crepidotus variabilis</name>
    <dbReference type="NCBI Taxonomy" id="179855"/>
    <lineage>
        <taxon>Eukaryota</taxon>
        <taxon>Fungi</taxon>
        <taxon>Dikarya</taxon>
        <taxon>Basidiomycota</taxon>
        <taxon>Agaricomycotina</taxon>
        <taxon>Agaricomycetes</taxon>
        <taxon>Agaricomycetidae</taxon>
        <taxon>Agaricales</taxon>
        <taxon>Agaricineae</taxon>
        <taxon>Crepidotaceae</taxon>
        <taxon>Crepidotus</taxon>
    </lineage>
</organism>
<evidence type="ECO:0000313" key="3">
    <source>
        <dbReference type="EMBL" id="KAF9526577.1"/>
    </source>
</evidence>
<evidence type="ECO:0000256" key="2">
    <source>
        <dbReference type="SAM" id="Phobius"/>
    </source>
</evidence>
<reference evidence="3" key="1">
    <citation type="submission" date="2020-11" db="EMBL/GenBank/DDBJ databases">
        <authorList>
            <consortium name="DOE Joint Genome Institute"/>
            <person name="Ahrendt S."/>
            <person name="Riley R."/>
            <person name="Andreopoulos W."/>
            <person name="Labutti K."/>
            <person name="Pangilinan J."/>
            <person name="Ruiz-Duenas F.J."/>
            <person name="Barrasa J.M."/>
            <person name="Sanchez-Garcia M."/>
            <person name="Camarero S."/>
            <person name="Miyauchi S."/>
            <person name="Serrano A."/>
            <person name="Linde D."/>
            <person name="Babiker R."/>
            <person name="Drula E."/>
            <person name="Ayuso-Fernandez I."/>
            <person name="Pacheco R."/>
            <person name="Padilla G."/>
            <person name="Ferreira P."/>
            <person name="Barriuso J."/>
            <person name="Kellner H."/>
            <person name="Castanera R."/>
            <person name="Alfaro M."/>
            <person name="Ramirez L."/>
            <person name="Pisabarro A.G."/>
            <person name="Kuo A."/>
            <person name="Tritt A."/>
            <person name="Lipzen A."/>
            <person name="He G."/>
            <person name="Yan M."/>
            <person name="Ng V."/>
            <person name="Cullen D."/>
            <person name="Martin F."/>
            <person name="Rosso M.-N."/>
            <person name="Henrissat B."/>
            <person name="Hibbett D."/>
            <person name="Martinez A.T."/>
            <person name="Grigoriev I.V."/>
        </authorList>
    </citation>
    <scope>NUCLEOTIDE SEQUENCE</scope>
    <source>
        <strain evidence="3">CBS 506.95</strain>
    </source>
</reference>
<evidence type="ECO:0000256" key="1">
    <source>
        <dbReference type="SAM" id="MobiDB-lite"/>
    </source>
</evidence>
<comment type="caution">
    <text evidence="3">The sequence shown here is derived from an EMBL/GenBank/DDBJ whole genome shotgun (WGS) entry which is preliminary data.</text>
</comment>
<feature type="region of interest" description="Disordered" evidence="1">
    <location>
        <begin position="297"/>
        <end position="325"/>
    </location>
</feature>
<gene>
    <name evidence="3" type="ORF">CPB83DRAFT_460636</name>
</gene>
<keyword evidence="2" id="KW-0812">Transmembrane</keyword>
<name>A0A9P6JMQ8_9AGAR</name>
<keyword evidence="4" id="KW-1185">Reference proteome</keyword>
<keyword evidence="2" id="KW-1133">Transmembrane helix</keyword>
<dbReference type="Proteomes" id="UP000807306">
    <property type="component" value="Unassembled WGS sequence"/>
</dbReference>
<feature type="compositionally biased region" description="Basic residues" evidence="1">
    <location>
        <begin position="301"/>
        <end position="318"/>
    </location>
</feature>